<evidence type="ECO:0000259" key="4">
    <source>
        <dbReference type="Pfam" id="PF24883"/>
    </source>
</evidence>
<dbReference type="PANTHER" id="PTHR40619">
    <property type="entry name" value="FUNGAL STAND N-TERMINAL GOODBYE DOMAIN-CONTAINING PROTEIN"/>
    <property type="match status" value="1"/>
</dbReference>
<evidence type="ECO:0000313" key="5">
    <source>
        <dbReference type="EMBL" id="CAF9911074.1"/>
    </source>
</evidence>
<dbReference type="OrthoDB" id="5419927at2759"/>
<evidence type="ECO:0000256" key="2">
    <source>
        <dbReference type="SAM" id="MobiDB-lite"/>
    </source>
</evidence>
<gene>
    <name evidence="5" type="ORF">IMSHALPRED_009916</name>
</gene>
<sequence>MKSFNIQNRRPPNDPADFVANRVNLPGVAEVEYDAENDQMQVGRRASDHGAVAEPDCWAGATEERDKLLVVLEEFQSKQKIGIGGEKINFRDCSWPEVLNVIKRAEDQYKNEKMTGVYGQLRKCLRRLGDNGTAFGKWLSILPDGDYGSIISGSFHVIIETAIEMSKVRECVFDALADIPEIIARAEVYIEIYKVHPARRLKQATAALFGAILSSLELILEYFGTKSIVRAVKALAPGSAYESTLVDSIQKIKILAKNIKEEASQCMQDRLCNVDVNVLSLLQRMNNLPQALFRLLQSNPFVDRRTGQVDETVIKPQKILKIMRYDQISPVLDIERCLELADEMDPSAIDRASWVTGSEEFRSWLGESTNSRSMLINGNSDPLENTSPLSLLCAHLTHLFVAAKPVIVVSYFCGLHMDLMADDRANAQGMMISLIGQLLLQGRHKNIPIDLSFLAHKKLQLLAGDDLKALCNIFRDLVIQLPQHRILFCVIDGVSLYESTNGDGDLLYAWQRLNQLLTHKHLKAVVKLLATSPGQTLCLHEEDVMENGDVLFIPEEVDGSRQGAWSSTDVDDSLNRSFSSK</sequence>
<feature type="region of interest" description="Disordered" evidence="2">
    <location>
        <begin position="561"/>
        <end position="581"/>
    </location>
</feature>
<organism evidence="5 6">
    <name type="scientific">Imshaugia aleurites</name>
    <dbReference type="NCBI Taxonomy" id="172621"/>
    <lineage>
        <taxon>Eukaryota</taxon>
        <taxon>Fungi</taxon>
        <taxon>Dikarya</taxon>
        <taxon>Ascomycota</taxon>
        <taxon>Pezizomycotina</taxon>
        <taxon>Lecanoromycetes</taxon>
        <taxon>OSLEUM clade</taxon>
        <taxon>Lecanoromycetidae</taxon>
        <taxon>Lecanorales</taxon>
        <taxon>Lecanorineae</taxon>
        <taxon>Parmeliaceae</taxon>
        <taxon>Imshaugia</taxon>
    </lineage>
</organism>
<dbReference type="PANTHER" id="PTHR40619:SF3">
    <property type="entry name" value="FUNGAL STAND N-TERMINAL GOODBYE DOMAIN-CONTAINING PROTEIN"/>
    <property type="match status" value="1"/>
</dbReference>
<feature type="domain" description="Nephrocystin 3-like N-terminal" evidence="4">
    <location>
        <begin position="353"/>
        <end position="532"/>
    </location>
</feature>
<name>A0A8H3EQY0_9LECA</name>
<proteinExistence type="predicted"/>
<dbReference type="AlphaFoldDB" id="A0A8H3EQY0"/>
<accession>A0A8H3EQY0</accession>
<dbReference type="InterPro" id="IPR056884">
    <property type="entry name" value="NPHP3-like_N"/>
</dbReference>
<dbReference type="InterPro" id="IPR056125">
    <property type="entry name" value="DUF7708"/>
</dbReference>
<dbReference type="EMBL" id="CAJPDT010000008">
    <property type="protein sequence ID" value="CAF9911074.1"/>
    <property type="molecule type" value="Genomic_DNA"/>
</dbReference>
<evidence type="ECO:0000256" key="1">
    <source>
        <dbReference type="ARBA" id="ARBA00022737"/>
    </source>
</evidence>
<evidence type="ECO:0000313" key="6">
    <source>
        <dbReference type="Proteomes" id="UP000664534"/>
    </source>
</evidence>
<keyword evidence="6" id="KW-1185">Reference proteome</keyword>
<keyword evidence="1" id="KW-0677">Repeat</keyword>
<dbReference type="Pfam" id="PF24883">
    <property type="entry name" value="NPHP3_N"/>
    <property type="match status" value="1"/>
</dbReference>
<reference evidence="5" key="1">
    <citation type="submission" date="2021-03" db="EMBL/GenBank/DDBJ databases">
        <authorList>
            <person name="Tagirdzhanova G."/>
        </authorList>
    </citation>
    <scope>NUCLEOTIDE SEQUENCE</scope>
</reference>
<dbReference type="Pfam" id="PF24809">
    <property type="entry name" value="DUF7708"/>
    <property type="match status" value="1"/>
</dbReference>
<protein>
    <submittedName>
        <fullName evidence="5">Uncharacterized protein</fullName>
    </submittedName>
</protein>
<comment type="caution">
    <text evidence="5">The sequence shown here is derived from an EMBL/GenBank/DDBJ whole genome shotgun (WGS) entry which is preliminary data.</text>
</comment>
<feature type="domain" description="DUF7708" evidence="3">
    <location>
        <begin position="132"/>
        <end position="268"/>
    </location>
</feature>
<evidence type="ECO:0000259" key="3">
    <source>
        <dbReference type="Pfam" id="PF24809"/>
    </source>
</evidence>
<dbReference type="Proteomes" id="UP000664534">
    <property type="component" value="Unassembled WGS sequence"/>
</dbReference>